<dbReference type="InterPro" id="IPR049054">
    <property type="entry name" value="CN_hydtase_beta-like_N"/>
</dbReference>
<keyword evidence="3 5" id="KW-0456">Lyase</keyword>
<feature type="domain" description="Nitrile hydratase beta subunit" evidence="6">
    <location>
        <begin position="121"/>
        <end position="214"/>
    </location>
</feature>
<dbReference type="InterPro" id="IPR042262">
    <property type="entry name" value="CN_hydtase_beta_C"/>
</dbReference>
<dbReference type="GO" id="GO:0046914">
    <property type="term" value="F:transition metal ion binding"/>
    <property type="evidence" value="ECO:0007669"/>
    <property type="project" value="InterPro"/>
</dbReference>
<dbReference type="AlphaFoldDB" id="A0A2A5WBE6"/>
<dbReference type="InterPro" id="IPR003168">
    <property type="entry name" value="Nitrile_hydratase_bsu"/>
</dbReference>
<comment type="caution">
    <text evidence="8">The sequence shown here is derived from an EMBL/GenBank/DDBJ whole genome shotgun (WGS) entry which is preliminary data.</text>
</comment>
<dbReference type="GO" id="GO:0018822">
    <property type="term" value="F:nitrile hydratase activity"/>
    <property type="evidence" value="ECO:0007669"/>
    <property type="project" value="UniProtKB-EC"/>
</dbReference>
<evidence type="ECO:0000313" key="9">
    <source>
        <dbReference type="Proteomes" id="UP000219329"/>
    </source>
</evidence>
<sequence>MNSIHDMGGMHGFGPIVVEVDEPVFHEEWEGRAYALSIGWFPASQYKEWGGFRHNLEKIPPKDYLNMSYYERWFFVNEQKAMQLGLVTEEELNNGNADPNYLMPQLEPHPDSSLGPGRLDLEINAKFENGGVVRAKEINGRAHNRLPRYVRGKTGTIISDNGIYALQDTNEKDEQPYDDPQHVYTVRFSSEELWGNASHGNDFIYLDLWESYLEFA</sequence>
<comment type="similarity">
    <text evidence="2 5">Belongs to the nitrile hydratase subunit beta family.</text>
</comment>
<gene>
    <name evidence="8" type="primary">nthB</name>
    <name evidence="8" type="ORF">CNF02_07810</name>
</gene>
<evidence type="ECO:0000256" key="1">
    <source>
        <dbReference type="ARBA" id="ARBA00004042"/>
    </source>
</evidence>
<dbReference type="EC" id="4.2.1.84" evidence="5"/>
<dbReference type="InterPro" id="IPR024690">
    <property type="entry name" value="CN_hydtase_beta_dom_C"/>
</dbReference>
<accession>A0A2A5WBE6</accession>
<dbReference type="Gene3D" id="1.10.472.20">
    <property type="entry name" value="Nitrile hydratase, beta subunit"/>
    <property type="match status" value="1"/>
</dbReference>
<dbReference type="Gene3D" id="2.30.30.50">
    <property type="match status" value="1"/>
</dbReference>
<evidence type="ECO:0000256" key="5">
    <source>
        <dbReference type="PIRNR" id="PIRNR001427"/>
    </source>
</evidence>
<dbReference type="Pfam" id="PF21006">
    <property type="entry name" value="NHase_beta_N"/>
    <property type="match status" value="1"/>
</dbReference>
<protein>
    <recommendedName>
        <fullName evidence="5">Nitrile hydratase subunit beta</fullName>
        <shortName evidence="5">NHase</shortName>
        <ecNumber evidence="5">4.2.1.84</ecNumber>
    </recommendedName>
</protein>
<reference evidence="8 9" key="1">
    <citation type="submission" date="2017-08" db="EMBL/GenBank/DDBJ databases">
        <title>Fine stratification of microbial communities through a metagenomic profile of the photic zone.</title>
        <authorList>
            <person name="Haro-Moreno J.M."/>
            <person name="Lopez-Perez M."/>
            <person name="De La Torre J."/>
            <person name="Picazo A."/>
            <person name="Camacho A."/>
            <person name="Rodriguez-Valera F."/>
        </authorList>
    </citation>
    <scope>NUCLEOTIDE SEQUENCE [LARGE SCALE GENOMIC DNA]</scope>
    <source>
        <strain evidence="8">MED-G28</strain>
    </source>
</reference>
<evidence type="ECO:0000256" key="2">
    <source>
        <dbReference type="ARBA" id="ARBA00009098"/>
    </source>
</evidence>
<organism evidence="8 9">
    <name type="scientific">OM182 bacterium MED-G28</name>
    <dbReference type="NCBI Taxonomy" id="1986256"/>
    <lineage>
        <taxon>Bacteria</taxon>
        <taxon>Pseudomonadati</taxon>
        <taxon>Pseudomonadota</taxon>
        <taxon>Gammaproteobacteria</taxon>
        <taxon>OMG group</taxon>
        <taxon>OM182 clade</taxon>
    </lineage>
</organism>
<evidence type="ECO:0000313" key="8">
    <source>
        <dbReference type="EMBL" id="PDH33624.1"/>
    </source>
</evidence>
<dbReference type="NCBIfam" id="TIGR03888">
    <property type="entry name" value="nitrile_beta"/>
    <property type="match status" value="1"/>
</dbReference>
<dbReference type="PIRSF" id="PIRSF001427">
    <property type="entry name" value="NHase_beta"/>
    <property type="match status" value="1"/>
</dbReference>
<evidence type="ECO:0000256" key="4">
    <source>
        <dbReference type="ARBA" id="ARBA00044877"/>
    </source>
</evidence>
<dbReference type="EMBL" id="NTJZ01000007">
    <property type="protein sequence ID" value="PDH33624.1"/>
    <property type="molecule type" value="Genomic_DNA"/>
</dbReference>
<feature type="domain" description="Nitrile hydratase beta subunit-like N-terminal" evidence="7">
    <location>
        <begin position="1"/>
        <end position="98"/>
    </location>
</feature>
<name>A0A2A5WBE6_9GAMM</name>
<evidence type="ECO:0000259" key="6">
    <source>
        <dbReference type="Pfam" id="PF02211"/>
    </source>
</evidence>
<dbReference type="Pfam" id="PF02211">
    <property type="entry name" value="NHase_beta_C"/>
    <property type="match status" value="1"/>
</dbReference>
<evidence type="ECO:0000259" key="7">
    <source>
        <dbReference type="Pfam" id="PF21006"/>
    </source>
</evidence>
<dbReference type="Proteomes" id="UP000219329">
    <property type="component" value="Unassembled WGS sequence"/>
</dbReference>
<dbReference type="SUPFAM" id="SSF50090">
    <property type="entry name" value="Electron transport accessory proteins"/>
    <property type="match status" value="1"/>
</dbReference>
<dbReference type="InterPro" id="IPR008990">
    <property type="entry name" value="Elect_transpt_acc-like_dom_sf"/>
</dbReference>
<evidence type="ECO:0000256" key="3">
    <source>
        <dbReference type="ARBA" id="ARBA00023239"/>
    </source>
</evidence>
<comment type="function">
    <text evidence="1 5">NHase catalyzes the hydration of various nitrile compounds to the corresponding amides.</text>
</comment>
<comment type="catalytic activity">
    <reaction evidence="4 5">
        <text>an aliphatic primary amide = an aliphatic nitrile + H2O</text>
        <dbReference type="Rhea" id="RHEA:12673"/>
        <dbReference type="ChEBI" id="CHEBI:15377"/>
        <dbReference type="ChEBI" id="CHEBI:65285"/>
        <dbReference type="ChEBI" id="CHEBI:80291"/>
        <dbReference type="EC" id="4.2.1.84"/>
    </reaction>
</comment>
<proteinExistence type="inferred from homology"/>